<feature type="region of interest" description="Disordered" evidence="1">
    <location>
        <begin position="25"/>
        <end position="52"/>
    </location>
</feature>
<name>A0AAE1A8A5_9GAST</name>
<sequence length="177" mass="19891">MIIAGMTTSDEERIETCKKCMSSNQENINRTNSRRGEETVDGHTTNGHNPLTSVKRTVASHGLQTSYCVQFRSVVNNIKVVRDTITYCIVVMTSEVELCEPNYTKMKQIWLSWIKASYTVESRVLLRRNTASASRFEPRTDSRHLKASALLYNHRGAHPITAPKSNSVAVLLLSCVT</sequence>
<evidence type="ECO:0000256" key="1">
    <source>
        <dbReference type="SAM" id="MobiDB-lite"/>
    </source>
</evidence>
<protein>
    <submittedName>
        <fullName evidence="2">Uncharacterized protein</fullName>
    </submittedName>
</protein>
<dbReference type="AlphaFoldDB" id="A0AAE1A8A5"/>
<keyword evidence="3" id="KW-1185">Reference proteome</keyword>
<gene>
    <name evidence="2" type="ORF">RRG08_046978</name>
</gene>
<dbReference type="Proteomes" id="UP001283361">
    <property type="component" value="Unassembled WGS sequence"/>
</dbReference>
<comment type="caution">
    <text evidence="2">The sequence shown here is derived from an EMBL/GenBank/DDBJ whole genome shotgun (WGS) entry which is preliminary data.</text>
</comment>
<accession>A0AAE1A8A5</accession>
<proteinExistence type="predicted"/>
<evidence type="ECO:0000313" key="3">
    <source>
        <dbReference type="Proteomes" id="UP001283361"/>
    </source>
</evidence>
<dbReference type="EMBL" id="JAWDGP010002436">
    <property type="protein sequence ID" value="KAK3783184.1"/>
    <property type="molecule type" value="Genomic_DNA"/>
</dbReference>
<evidence type="ECO:0000313" key="2">
    <source>
        <dbReference type="EMBL" id="KAK3783184.1"/>
    </source>
</evidence>
<organism evidence="2 3">
    <name type="scientific">Elysia crispata</name>
    <name type="common">lettuce slug</name>
    <dbReference type="NCBI Taxonomy" id="231223"/>
    <lineage>
        <taxon>Eukaryota</taxon>
        <taxon>Metazoa</taxon>
        <taxon>Spiralia</taxon>
        <taxon>Lophotrochozoa</taxon>
        <taxon>Mollusca</taxon>
        <taxon>Gastropoda</taxon>
        <taxon>Heterobranchia</taxon>
        <taxon>Euthyneura</taxon>
        <taxon>Panpulmonata</taxon>
        <taxon>Sacoglossa</taxon>
        <taxon>Placobranchoidea</taxon>
        <taxon>Plakobranchidae</taxon>
        <taxon>Elysia</taxon>
    </lineage>
</organism>
<reference evidence="2" key="1">
    <citation type="journal article" date="2023" name="G3 (Bethesda)">
        <title>A reference genome for the long-term kleptoplast-retaining sea slug Elysia crispata morphotype clarki.</title>
        <authorList>
            <person name="Eastman K.E."/>
            <person name="Pendleton A.L."/>
            <person name="Shaikh M.A."/>
            <person name="Suttiyut T."/>
            <person name="Ogas R."/>
            <person name="Tomko P."/>
            <person name="Gavelis G."/>
            <person name="Widhalm J.R."/>
            <person name="Wisecaver J.H."/>
        </authorList>
    </citation>
    <scope>NUCLEOTIDE SEQUENCE</scope>
    <source>
        <strain evidence="2">ECLA1</strain>
    </source>
</reference>
<feature type="compositionally biased region" description="Polar residues" evidence="1">
    <location>
        <begin position="42"/>
        <end position="52"/>
    </location>
</feature>